<dbReference type="PANTHER" id="PTHR10515">
    <property type="entry name" value="THYMIDINE PHOSPHORYLASE"/>
    <property type="match status" value="1"/>
</dbReference>
<dbReference type="GO" id="GO:0005829">
    <property type="term" value="C:cytosol"/>
    <property type="evidence" value="ECO:0007669"/>
    <property type="project" value="TreeGrafter"/>
</dbReference>
<dbReference type="GO" id="GO:0004645">
    <property type="term" value="F:1,4-alpha-oligoglucan phosphorylase activity"/>
    <property type="evidence" value="ECO:0007669"/>
    <property type="project" value="InterPro"/>
</dbReference>
<evidence type="ECO:0000256" key="4">
    <source>
        <dbReference type="ARBA" id="ARBA00006915"/>
    </source>
</evidence>
<comment type="subunit">
    <text evidence="5">Homodimer.</text>
</comment>
<dbReference type="InterPro" id="IPR035902">
    <property type="entry name" value="Nuc_phospho_transferase"/>
</dbReference>
<keyword evidence="9" id="KW-0808">Transferase</keyword>
<evidence type="ECO:0000256" key="5">
    <source>
        <dbReference type="ARBA" id="ARBA00011738"/>
    </source>
</evidence>
<comment type="cofactor">
    <cofactor evidence="2">
        <name>K(+)</name>
        <dbReference type="ChEBI" id="CHEBI:29103"/>
    </cofactor>
</comment>
<evidence type="ECO:0000259" key="12">
    <source>
        <dbReference type="SMART" id="SM00941"/>
    </source>
</evidence>
<evidence type="ECO:0000256" key="11">
    <source>
        <dbReference type="ARBA" id="ARBA00048525"/>
    </source>
</evidence>
<comment type="catalytic activity">
    <reaction evidence="10">
        <text>uridine + phosphate = alpha-D-ribose 1-phosphate + uracil</text>
        <dbReference type="Rhea" id="RHEA:24388"/>
        <dbReference type="ChEBI" id="CHEBI:16704"/>
        <dbReference type="ChEBI" id="CHEBI:17568"/>
        <dbReference type="ChEBI" id="CHEBI:43474"/>
        <dbReference type="ChEBI" id="CHEBI:57720"/>
        <dbReference type="EC" id="2.4.2.2"/>
    </reaction>
</comment>
<dbReference type="AlphaFoldDB" id="A0A2V3W2X6"/>
<proteinExistence type="inferred from homology"/>
<dbReference type="InterPro" id="IPR017459">
    <property type="entry name" value="Glycosyl_Trfase_fam3_N_dom"/>
</dbReference>
<dbReference type="PROSITE" id="PS00647">
    <property type="entry name" value="THYMID_PHOSPHORYLASE"/>
    <property type="match status" value="1"/>
</dbReference>
<dbReference type="SUPFAM" id="SSF52418">
    <property type="entry name" value="Nucleoside phosphorylase/phosphoribosyltransferase catalytic domain"/>
    <property type="match status" value="1"/>
</dbReference>
<evidence type="ECO:0000256" key="10">
    <source>
        <dbReference type="ARBA" id="ARBA00048453"/>
    </source>
</evidence>
<dbReference type="Gene3D" id="1.20.970.10">
    <property type="entry name" value="Transferase, Pyrimidine Nucleoside Phosphorylase, Chain C"/>
    <property type="match status" value="1"/>
</dbReference>
<evidence type="ECO:0000256" key="1">
    <source>
        <dbReference type="ARBA" id="ARBA00001066"/>
    </source>
</evidence>
<dbReference type="Pfam" id="PF07831">
    <property type="entry name" value="PYNP_C"/>
    <property type="match status" value="1"/>
</dbReference>
<sequence>MRMYDVIEKKREGFALTEAEINFLIEGYTKKMIPDYQMSALLMAIYFQGMSTDESAALTMAMVRSGHIVDLSSIKGIKVDKHSSGGVGDTTTIILAPLVASLGVSVAKMSGRGLGHTGGTLDKLEAINGFHVELSTEKFVELVNKNHLAVIGQSENLAPADKLLYSLRDVTATVNSIPLISSSIMSKKIASGADAIVLDVKTGAGAFMKTKEEAKNLAETMVAIGNTVGKKTVAILSSMEQPLGNAIGNALEVQEAINTLKGQGPKDLTELSLELASHMVVLAKKANTIKEAKERLHENLHNGKAIEKFQAFIKAQGGDDRVIHDPSKLPQAKYIIPIYAEKSGYISKLVADEIGKAAMMLGAGRQTKESVIDLAVGIILHKKLGEYVQKGDSLYTIYANTPSIDLVKKKMKQSIEVSNVQMADQLIIETIE</sequence>
<dbReference type="SUPFAM" id="SSF47648">
    <property type="entry name" value="Nucleoside phosphorylase/phosphoribosyltransferase N-terminal domain"/>
    <property type="match status" value="1"/>
</dbReference>
<dbReference type="GO" id="GO:0006206">
    <property type="term" value="P:pyrimidine nucleobase metabolic process"/>
    <property type="evidence" value="ECO:0007669"/>
    <property type="project" value="InterPro"/>
</dbReference>
<comment type="similarity">
    <text evidence="4">Belongs to the thymidine/pyrimidine-nucleoside phosphorylase family.</text>
</comment>
<dbReference type="Gene3D" id="3.90.1170.30">
    <property type="entry name" value="Pyrimidine nucleoside phosphorylase-like, C-terminal domain"/>
    <property type="match status" value="1"/>
</dbReference>
<comment type="catalytic activity">
    <reaction evidence="11">
        <text>thymidine + phosphate = 2-deoxy-alpha-D-ribose 1-phosphate + thymine</text>
        <dbReference type="Rhea" id="RHEA:16037"/>
        <dbReference type="ChEBI" id="CHEBI:17748"/>
        <dbReference type="ChEBI" id="CHEBI:17821"/>
        <dbReference type="ChEBI" id="CHEBI:43474"/>
        <dbReference type="ChEBI" id="CHEBI:57259"/>
        <dbReference type="EC" id="2.4.2.2"/>
    </reaction>
</comment>
<evidence type="ECO:0000256" key="7">
    <source>
        <dbReference type="ARBA" id="ARBA00014680"/>
    </source>
</evidence>
<evidence type="ECO:0000256" key="8">
    <source>
        <dbReference type="ARBA" id="ARBA00022676"/>
    </source>
</evidence>
<gene>
    <name evidence="13" type="ORF">DFR56_103198</name>
</gene>
<dbReference type="Pfam" id="PF00591">
    <property type="entry name" value="Glycos_transf_3"/>
    <property type="match status" value="1"/>
</dbReference>
<name>A0A2V3W2X6_9BACI</name>
<keyword evidence="14" id="KW-1185">Reference proteome</keyword>
<evidence type="ECO:0000256" key="9">
    <source>
        <dbReference type="ARBA" id="ARBA00022679"/>
    </source>
</evidence>
<dbReference type="RefSeq" id="WP_110394524.1">
    <property type="nucleotide sequence ID" value="NZ_JBHUHB010000001.1"/>
</dbReference>
<dbReference type="InterPro" id="IPR036320">
    <property type="entry name" value="Glycosyl_Trfase_fam3_N_dom_sf"/>
</dbReference>
<comment type="catalytic activity">
    <reaction evidence="1">
        <text>2'-deoxyuridine + phosphate = 2-deoxy-alpha-D-ribose 1-phosphate + uracil</text>
        <dbReference type="Rhea" id="RHEA:22824"/>
        <dbReference type="ChEBI" id="CHEBI:16450"/>
        <dbReference type="ChEBI" id="CHEBI:17568"/>
        <dbReference type="ChEBI" id="CHEBI:43474"/>
        <dbReference type="ChEBI" id="CHEBI:57259"/>
        <dbReference type="EC" id="2.4.2.2"/>
    </reaction>
</comment>
<evidence type="ECO:0000313" key="14">
    <source>
        <dbReference type="Proteomes" id="UP000247978"/>
    </source>
</evidence>
<dbReference type="InterPro" id="IPR017872">
    <property type="entry name" value="Pyrmidine_PPase_CS"/>
</dbReference>
<keyword evidence="8" id="KW-0328">Glycosyltransferase</keyword>
<dbReference type="InterPro" id="IPR018090">
    <property type="entry name" value="Pyrmidine_PPas_bac/euk"/>
</dbReference>
<dbReference type="GO" id="GO:0009032">
    <property type="term" value="F:thymidine phosphorylase activity"/>
    <property type="evidence" value="ECO:0007669"/>
    <property type="project" value="TreeGrafter"/>
</dbReference>
<dbReference type="Pfam" id="PF02885">
    <property type="entry name" value="Glycos_trans_3N"/>
    <property type="match status" value="1"/>
</dbReference>
<dbReference type="GO" id="GO:0006213">
    <property type="term" value="P:pyrimidine nucleoside metabolic process"/>
    <property type="evidence" value="ECO:0007669"/>
    <property type="project" value="InterPro"/>
</dbReference>
<dbReference type="InterPro" id="IPR000053">
    <property type="entry name" value="Thymidine/pyrmidine_PPase"/>
</dbReference>
<evidence type="ECO:0000313" key="13">
    <source>
        <dbReference type="EMBL" id="PXW88693.1"/>
    </source>
</evidence>
<dbReference type="InterPro" id="IPR036566">
    <property type="entry name" value="PYNP-like_C_sf"/>
</dbReference>
<comment type="function">
    <text evidence="3">Catalyzes phosphorolysis of the pyrimidine nucleosides uridine, thymidine and 2'-deoxyuridine with the formation of the corresponding pyrimidine base and ribose-1-phosphate.</text>
</comment>
<comment type="caution">
    <text evidence="13">The sequence shown here is derived from an EMBL/GenBank/DDBJ whole genome shotgun (WGS) entry which is preliminary data.</text>
</comment>
<evidence type="ECO:0000256" key="6">
    <source>
        <dbReference type="ARBA" id="ARBA00011889"/>
    </source>
</evidence>
<evidence type="ECO:0000256" key="3">
    <source>
        <dbReference type="ARBA" id="ARBA00003877"/>
    </source>
</evidence>
<dbReference type="Gene3D" id="3.40.1030.10">
    <property type="entry name" value="Nucleoside phosphorylase/phosphoribosyltransferase catalytic domain"/>
    <property type="match status" value="1"/>
</dbReference>
<dbReference type="OrthoDB" id="9763887at2"/>
<dbReference type="NCBIfam" id="TIGR02644">
    <property type="entry name" value="Y_phosphoryl"/>
    <property type="match status" value="1"/>
</dbReference>
<dbReference type="FunFam" id="3.40.1030.10:FF:000003">
    <property type="entry name" value="Pyrimidine-nucleoside phosphorylase"/>
    <property type="match status" value="1"/>
</dbReference>
<dbReference type="NCBIfam" id="NF004747">
    <property type="entry name" value="PRK06078.1"/>
    <property type="match status" value="1"/>
</dbReference>
<organism evidence="13 14">
    <name type="scientific">Pseudogracilibacillus auburnensis</name>
    <dbReference type="NCBI Taxonomy" id="1494959"/>
    <lineage>
        <taxon>Bacteria</taxon>
        <taxon>Bacillati</taxon>
        <taxon>Bacillota</taxon>
        <taxon>Bacilli</taxon>
        <taxon>Bacillales</taxon>
        <taxon>Bacillaceae</taxon>
        <taxon>Pseudogracilibacillus</taxon>
    </lineage>
</organism>
<reference evidence="13 14" key="1">
    <citation type="submission" date="2018-05" db="EMBL/GenBank/DDBJ databases">
        <title>Genomic Encyclopedia of Type Strains, Phase IV (KMG-IV): sequencing the most valuable type-strain genomes for metagenomic binning, comparative biology and taxonomic classification.</title>
        <authorList>
            <person name="Goeker M."/>
        </authorList>
    </citation>
    <scope>NUCLEOTIDE SEQUENCE [LARGE SCALE GENOMIC DNA]</scope>
    <source>
        <strain evidence="13 14">DSM 28556</strain>
    </source>
</reference>
<dbReference type="EMBL" id="QJJQ01000003">
    <property type="protein sequence ID" value="PXW88693.1"/>
    <property type="molecule type" value="Genomic_DNA"/>
</dbReference>
<dbReference type="PANTHER" id="PTHR10515:SF0">
    <property type="entry name" value="THYMIDINE PHOSPHORYLASE"/>
    <property type="match status" value="1"/>
</dbReference>
<dbReference type="InterPro" id="IPR000312">
    <property type="entry name" value="Glycosyl_Trfase_fam3"/>
</dbReference>
<protein>
    <recommendedName>
        <fullName evidence="7">Pyrimidine-nucleoside phosphorylase</fullName>
        <ecNumber evidence="6">2.4.2.2</ecNumber>
    </recommendedName>
</protein>
<feature type="domain" description="Pyrimidine nucleoside phosphorylase C-terminal" evidence="12">
    <location>
        <begin position="345"/>
        <end position="418"/>
    </location>
</feature>
<dbReference type="SMART" id="SM00941">
    <property type="entry name" value="PYNP_C"/>
    <property type="match status" value="1"/>
</dbReference>
<accession>A0A2V3W2X6</accession>
<dbReference type="NCBIfam" id="NF004490">
    <property type="entry name" value="PRK05820.1"/>
    <property type="match status" value="1"/>
</dbReference>
<dbReference type="InterPro" id="IPR013102">
    <property type="entry name" value="PYNP_C"/>
</dbReference>
<dbReference type="EC" id="2.4.2.2" evidence="6"/>
<dbReference type="Proteomes" id="UP000247978">
    <property type="component" value="Unassembled WGS sequence"/>
</dbReference>
<dbReference type="PIRSF" id="PIRSF000478">
    <property type="entry name" value="TP_PyNP"/>
    <property type="match status" value="1"/>
</dbReference>
<evidence type="ECO:0000256" key="2">
    <source>
        <dbReference type="ARBA" id="ARBA00001958"/>
    </source>
</evidence>
<dbReference type="SUPFAM" id="SSF54680">
    <property type="entry name" value="Pyrimidine nucleoside phosphorylase C-terminal domain"/>
    <property type="match status" value="1"/>
</dbReference>